<protein>
    <submittedName>
        <fullName evidence="5">Rhamnosyl transferase</fullName>
    </submittedName>
</protein>
<dbReference type="Gene3D" id="3.90.550.10">
    <property type="entry name" value="Spore Coat Polysaccharide Biosynthesis Protein SpsA, Chain A"/>
    <property type="match status" value="1"/>
</dbReference>
<keyword evidence="3 5" id="KW-0808">Transferase</keyword>
<name>A0A2U2BBB6_9BACT</name>
<dbReference type="OrthoDB" id="9771846at2"/>
<organism evidence="5 6">
    <name type="scientific">Marinilabilia rubra</name>
    <dbReference type="NCBI Taxonomy" id="2162893"/>
    <lineage>
        <taxon>Bacteria</taxon>
        <taxon>Pseudomonadati</taxon>
        <taxon>Bacteroidota</taxon>
        <taxon>Bacteroidia</taxon>
        <taxon>Marinilabiliales</taxon>
        <taxon>Marinilabiliaceae</taxon>
        <taxon>Marinilabilia</taxon>
    </lineage>
</organism>
<reference evidence="5 6" key="1">
    <citation type="submission" date="2018-05" db="EMBL/GenBank/DDBJ databases">
        <title>Marinilabilia rubrum sp. nov., isolated from saltern sediment.</title>
        <authorList>
            <person name="Zhang R."/>
        </authorList>
    </citation>
    <scope>NUCLEOTIDE SEQUENCE [LARGE SCALE GENOMIC DNA]</scope>
    <source>
        <strain evidence="5 6">WTE16</strain>
    </source>
</reference>
<gene>
    <name evidence="5" type="ORF">DDZ16_05295</name>
</gene>
<dbReference type="Pfam" id="PF00535">
    <property type="entry name" value="Glycos_transf_2"/>
    <property type="match status" value="1"/>
</dbReference>
<keyword evidence="2" id="KW-0328">Glycosyltransferase</keyword>
<proteinExistence type="inferred from homology"/>
<evidence type="ECO:0000313" key="6">
    <source>
        <dbReference type="Proteomes" id="UP000244956"/>
    </source>
</evidence>
<evidence type="ECO:0000256" key="1">
    <source>
        <dbReference type="ARBA" id="ARBA00006739"/>
    </source>
</evidence>
<evidence type="ECO:0000259" key="4">
    <source>
        <dbReference type="Pfam" id="PF00535"/>
    </source>
</evidence>
<feature type="domain" description="Glycosyltransferase 2-like" evidence="4">
    <location>
        <begin position="11"/>
        <end position="140"/>
    </location>
</feature>
<dbReference type="InterPro" id="IPR001173">
    <property type="entry name" value="Glyco_trans_2-like"/>
</dbReference>
<dbReference type="EMBL" id="QEWP01000003">
    <property type="protein sequence ID" value="PWE00356.1"/>
    <property type="molecule type" value="Genomic_DNA"/>
</dbReference>
<dbReference type="InterPro" id="IPR029044">
    <property type="entry name" value="Nucleotide-diphossugar_trans"/>
</dbReference>
<dbReference type="CDD" id="cd04186">
    <property type="entry name" value="GT_2_like_c"/>
    <property type="match status" value="1"/>
</dbReference>
<dbReference type="PANTHER" id="PTHR43179:SF12">
    <property type="entry name" value="GALACTOFURANOSYLTRANSFERASE GLFT2"/>
    <property type="match status" value="1"/>
</dbReference>
<accession>A0A2U2BBB6</accession>
<dbReference type="Proteomes" id="UP000244956">
    <property type="component" value="Unassembled WGS sequence"/>
</dbReference>
<evidence type="ECO:0000256" key="3">
    <source>
        <dbReference type="ARBA" id="ARBA00022679"/>
    </source>
</evidence>
<dbReference type="PANTHER" id="PTHR43179">
    <property type="entry name" value="RHAMNOSYLTRANSFERASE WBBL"/>
    <property type="match status" value="1"/>
</dbReference>
<comment type="caution">
    <text evidence="5">The sequence shown here is derived from an EMBL/GenBank/DDBJ whole genome shotgun (WGS) entry which is preliminary data.</text>
</comment>
<comment type="similarity">
    <text evidence="1">Belongs to the glycosyltransferase 2 family.</text>
</comment>
<evidence type="ECO:0000313" key="5">
    <source>
        <dbReference type="EMBL" id="PWE00356.1"/>
    </source>
</evidence>
<evidence type="ECO:0000256" key="2">
    <source>
        <dbReference type="ARBA" id="ARBA00022676"/>
    </source>
</evidence>
<dbReference type="GO" id="GO:0016757">
    <property type="term" value="F:glycosyltransferase activity"/>
    <property type="evidence" value="ECO:0007669"/>
    <property type="project" value="UniProtKB-KW"/>
</dbReference>
<dbReference type="RefSeq" id="WP_109263396.1">
    <property type="nucleotide sequence ID" value="NZ_QEWP01000003.1"/>
</dbReference>
<dbReference type="AlphaFoldDB" id="A0A2U2BBB6"/>
<dbReference type="SUPFAM" id="SSF53448">
    <property type="entry name" value="Nucleotide-diphospho-sugar transferases"/>
    <property type="match status" value="1"/>
</dbReference>
<keyword evidence="6" id="KW-1185">Reference proteome</keyword>
<sequence>MRTEIIIQLVLYHDAHYLEGLLSSLKAQTFKYFRVFAWDNSSDDQSAQRFKELYPDGHLIKSDKNLGFSGGHNALLKQTLEEGADYVLILNTDVQIHKDFLKQLHNQMTRFRGVDACGPLIYEGLAGKRTSKVQYFRLYMDFIKARKSSPDSGKVLNTSKELPVSADVDYLAGVALMVRTEVFNEMFLWDEDLFLYGEERDFFYRFRKQRRLAMVTRKAICWHFHDWSVGNSKSYQREYYYLRRNKILYFKKYRLKRGMVCFLLSEIFKLPVSAVWTIRKGGIRMFYLYWLGIWHGIRGIKGRNDHL</sequence>